<protein>
    <submittedName>
        <fullName evidence="2">Uncharacterized protein</fullName>
    </submittedName>
</protein>
<dbReference type="EMBL" id="BAQW01000009">
    <property type="protein sequence ID" value="GBR13155.1"/>
    <property type="molecule type" value="Genomic_DNA"/>
</dbReference>
<evidence type="ECO:0000256" key="1">
    <source>
        <dbReference type="SAM" id="Phobius"/>
    </source>
</evidence>
<accession>A0ABQ0QCH3</accession>
<dbReference type="Proteomes" id="UP001061070">
    <property type="component" value="Unassembled WGS sequence"/>
</dbReference>
<keyword evidence="1" id="KW-0812">Transmembrane</keyword>
<sequence>MERPWFAAKRYGYGAGRPITWEGRVTVMASIGIISLTNLFMMGAKSVPIMVLSVFVDLATVIGLLWICSVKTEGGWKWRWSDE</sequence>
<comment type="caution">
    <text evidence="2">The sequence shown here is derived from an EMBL/GenBank/DDBJ whole genome shotgun (WGS) entry which is preliminary data.</text>
</comment>
<feature type="transmembrane region" description="Helical" evidence="1">
    <location>
        <begin position="47"/>
        <end position="68"/>
    </location>
</feature>
<keyword evidence="1" id="KW-1133">Transmembrane helix</keyword>
<proteinExistence type="predicted"/>
<name>A0ABQ0QCH3_9PROT</name>
<keyword evidence="3" id="KW-1185">Reference proteome</keyword>
<reference evidence="2" key="1">
    <citation type="submission" date="2013-04" db="EMBL/GenBank/DDBJ databases">
        <title>The genome sequencing project of 58 acetic acid bacteria.</title>
        <authorList>
            <person name="Okamoto-Kainuma A."/>
            <person name="Ishikawa M."/>
            <person name="Umino S."/>
            <person name="Koizumi Y."/>
            <person name="Shiwa Y."/>
            <person name="Yoshikawa H."/>
            <person name="Matsutani M."/>
            <person name="Matsushita K."/>
        </authorList>
    </citation>
    <scope>NUCLEOTIDE SEQUENCE</scope>
    <source>
        <strain evidence="2">NRIC 0228</strain>
    </source>
</reference>
<organism evidence="2 3">
    <name type="scientific">Gluconobacter frateurii NRIC 0228</name>
    <dbReference type="NCBI Taxonomy" id="1307946"/>
    <lineage>
        <taxon>Bacteria</taxon>
        <taxon>Pseudomonadati</taxon>
        <taxon>Pseudomonadota</taxon>
        <taxon>Alphaproteobacteria</taxon>
        <taxon>Acetobacterales</taxon>
        <taxon>Acetobacteraceae</taxon>
        <taxon>Gluconobacter</taxon>
    </lineage>
</organism>
<evidence type="ECO:0000313" key="3">
    <source>
        <dbReference type="Proteomes" id="UP001061070"/>
    </source>
</evidence>
<evidence type="ECO:0000313" key="2">
    <source>
        <dbReference type="EMBL" id="GBR13155.1"/>
    </source>
</evidence>
<gene>
    <name evidence="2" type="ORF">AA0228_1937</name>
</gene>
<feature type="transmembrane region" description="Helical" evidence="1">
    <location>
        <begin position="21"/>
        <end position="41"/>
    </location>
</feature>
<keyword evidence="1" id="KW-0472">Membrane</keyword>
<dbReference type="RefSeq" id="WP_063905211.1">
    <property type="nucleotide sequence ID" value="NZ_BAQW01000009.1"/>
</dbReference>